<feature type="compositionally biased region" description="Acidic residues" evidence="1">
    <location>
        <begin position="367"/>
        <end position="377"/>
    </location>
</feature>
<name>A0ABR2VDQ2_9PEZI</name>
<sequence>MNKLPQEIIDRIVSFLPGGPDAGWTSEKQPSRAPYACVSNRFRYAVERGSFRSLRISSGELQDLVLKLPPRGRSFLRELFFSIELSQVDGASAKRFERPAETASASRQFSLQIKELFNALHKLDGIAGLRLYLSNVTQPAASAEDEPGSGTGIDLGHHRDLRSRLTLLDPAALPRLDCVSHLTFSNWQRKPCPSVYLDIAARLAGPGKLDLFLDGFEMRYPGRLRDDRKSLALALETRSEETQTISHATLDMSLDSGAILQTLPMPDNKYPLEYDALSSSLRTWSQRLVHFSVRGVVDESLFWPHTQDNAAAAPPEWQRMEFFDVQLERHAPSGWWYFMPKGESRYGAPPRDPAEDPEDQPPQFTDEPQDGADPFDQEAEDHWDMHRRTDEDEDHRVRNVPNEDAIQPLLEAWAKALARMPLLRRAKVGFEVEIPNSETQNEEDVNMEDWEIIYEAPDQQGAKWGKHLEASERASRRLIFHNTGRWRPARRTMHLLQQAGLESHPGTEMAILSVNEWNSILR</sequence>
<gene>
    <name evidence="2" type="ORF">SUNI508_03495</name>
</gene>
<proteinExistence type="predicted"/>
<organism evidence="2 3">
    <name type="scientific">Seiridium unicorne</name>
    <dbReference type="NCBI Taxonomy" id="138068"/>
    <lineage>
        <taxon>Eukaryota</taxon>
        <taxon>Fungi</taxon>
        <taxon>Dikarya</taxon>
        <taxon>Ascomycota</taxon>
        <taxon>Pezizomycotina</taxon>
        <taxon>Sordariomycetes</taxon>
        <taxon>Xylariomycetidae</taxon>
        <taxon>Amphisphaeriales</taxon>
        <taxon>Sporocadaceae</taxon>
        <taxon>Seiridium</taxon>
    </lineage>
</organism>
<dbReference type="EMBL" id="JARVKF010000035">
    <property type="protein sequence ID" value="KAK9424619.1"/>
    <property type="molecule type" value="Genomic_DNA"/>
</dbReference>
<evidence type="ECO:0000256" key="1">
    <source>
        <dbReference type="SAM" id="MobiDB-lite"/>
    </source>
</evidence>
<evidence type="ECO:0000313" key="2">
    <source>
        <dbReference type="EMBL" id="KAK9424619.1"/>
    </source>
</evidence>
<protein>
    <recommendedName>
        <fullName evidence="4">F-box domain-containing protein</fullName>
    </recommendedName>
</protein>
<feature type="region of interest" description="Disordered" evidence="1">
    <location>
        <begin position="346"/>
        <end position="377"/>
    </location>
</feature>
<comment type="caution">
    <text evidence="2">The sequence shown here is derived from an EMBL/GenBank/DDBJ whole genome shotgun (WGS) entry which is preliminary data.</text>
</comment>
<dbReference type="Proteomes" id="UP001408356">
    <property type="component" value="Unassembled WGS sequence"/>
</dbReference>
<accession>A0ABR2VDQ2</accession>
<reference evidence="2 3" key="1">
    <citation type="journal article" date="2024" name="J. Plant Pathol.">
        <title>Sequence and assembly of the genome of Seiridium unicorne, isolate CBS 538.82, causal agent of cypress canker disease.</title>
        <authorList>
            <person name="Scali E."/>
            <person name="Rocca G.D."/>
            <person name="Danti R."/>
            <person name="Garbelotto M."/>
            <person name="Barberini S."/>
            <person name="Baroncelli R."/>
            <person name="Emiliani G."/>
        </authorList>
    </citation>
    <scope>NUCLEOTIDE SEQUENCE [LARGE SCALE GENOMIC DNA]</scope>
    <source>
        <strain evidence="2 3">BM-138-508</strain>
    </source>
</reference>
<evidence type="ECO:0000313" key="3">
    <source>
        <dbReference type="Proteomes" id="UP001408356"/>
    </source>
</evidence>
<evidence type="ECO:0008006" key="4">
    <source>
        <dbReference type="Google" id="ProtNLM"/>
    </source>
</evidence>
<keyword evidence="3" id="KW-1185">Reference proteome</keyword>